<dbReference type="SUPFAM" id="SSF54713">
    <property type="entry name" value="Elongation factor Ts (EF-Ts), dimerisation domain"/>
    <property type="match status" value="1"/>
</dbReference>
<dbReference type="Pfam" id="PF00889">
    <property type="entry name" value="EF_TS"/>
    <property type="match status" value="1"/>
</dbReference>
<feature type="region of interest" description="Involved in Mg(2+) ion dislocation from EF-Tu" evidence="6">
    <location>
        <begin position="83"/>
        <end position="86"/>
    </location>
</feature>
<dbReference type="AlphaFoldDB" id="A0A1F5QA15"/>
<proteinExistence type="inferred from homology"/>
<dbReference type="InterPro" id="IPR009060">
    <property type="entry name" value="UBA-like_sf"/>
</dbReference>
<comment type="caution">
    <text evidence="10">The sequence shown here is derived from an EMBL/GenBank/DDBJ whole genome shotgun (WGS) entry which is preliminary data.</text>
</comment>
<dbReference type="GO" id="GO:0003746">
    <property type="term" value="F:translation elongation factor activity"/>
    <property type="evidence" value="ECO:0007669"/>
    <property type="project" value="UniProtKB-UniRule"/>
</dbReference>
<dbReference type="Gene3D" id="3.30.479.20">
    <property type="entry name" value="Elongation factor Ts, dimerisation domain"/>
    <property type="match status" value="1"/>
</dbReference>
<dbReference type="Gene3D" id="1.10.286.20">
    <property type="match status" value="1"/>
</dbReference>
<dbReference type="Proteomes" id="UP000177235">
    <property type="component" value="Unassembled WGS sequence"/>
</dbReference>
<accession>A0A1F5QA15</accession>
<comment type="function">
    <text evidence="5 6 7">Associates with the EF-Tu.GDP complex and induces the exchange of GDP to GTP. It remains bound to the aminoacyl-tRNA.EF-Tu.GTP complex up to the GTP hydrolysis stage on the ribosome.</text>
</comment>
<evidence type="ECO:0000256" key="6">
    <source>
        <dbReference type="HAMAP-Rule" id="MF_00050"/>
    </source>
</evidence>
<dbReference type="PANTHER" id="PTHR11741:SF10">
    <property type="entry name" value="POLYPROTEIN OF EF-TS, CHLOROPLASTIC"/>
    <property type="match status" value="1"/>
</dbReference>
<evidence type="ECO:0000256" key="2">
    <source>
        <dbReference type="ARBA" id="ARBA00016956"/>
    </source>
</evidence>
<evidence type="ECO:0000313" key="11">
    <source>
        <dbReference type="Proteomes" id="UP000177235"/>
    </source>
</evidence>
<dbReference type="PANTHER" id="PTHR11741">
    <property type="entry name" value="ELONGATION FACTOR TS"/>
    <property type="match status" value="1"/>
</dbReference>
<dbReference type="EMBL" id="MFFF01000024">
    <property type="protein sequence ID" value="OGE99013.1"/>
    <property type="molecule type" value="Genomic_DNA"/>
</dbReference>
<keyword evidence="3 6" id="KW-0251">Elongation factor</keyword>
<organism evidence="10 11">
    <name type="scientific">Candidatus Doudnabacteria bacterium RIFCSPLOWO2_02_FULL_48_13</name>
    <dbReference type="NCBI Taxonomy" id="1817845"/>
    <lineage>
        <taxon>Bacteria</taxon>
        <taxon>Candidatus Doudnaibacteriota</taxon>
    </lineage>
</organism>
<dbReference type="NCBIfam" id="TIGR00116">
    <property type="entry name" value="tsf"/>
    <property type="match status" value="1"/>
</dbReference>
<evidence type="ECO:0000313" key="10">
    <source>
        <dbReference type="EMBL" id="OGE99013.1"/>
    </source>
</evidence>
<protein>
    <recommendedName>
        <fullName evidence="2 6">Elongation factor Ts</fullName>
        <shortName evidence="6">EF-Ts</shortName>
    </recommendedName>
</protein>
<keyword evidence="6" id="KW-0963">Cytoplasm</keyword>
<evidence type="ECO:0000256" key="8">
    <source>
        <dbReference type="RuleBase" id="RU000643"/>
    </source>
</evidence>
<feature type="domain" description="Translation elongation factor EFTs/EF1B dimerisation" evidence="9">
    <location>
        <begin position="95"/>
        <end position="200"/>
    </location>
</feature>
<evidence type="ECO:0000256" key="4">
    <source>
        <dbReference type="ARBA" id="ARBA00022917"/>
    </source>
</evidence>
<dbReference type="InterPro" id="IPR014039">
    <property type="entry name" value="Transl_elong_EFTs/EF1B_dimer"/>
</dbReference>
<dbReference type="CDD" id="cd14275">
    <property type="entry name" value="UBA_EF-Ts"/>
    <property type="match status" value="1"/>
</dbReference>
<reference evidence="10 11" key="1">
    <citation type="journal article" date="2016" name="Nat. Commun.">
        <title>Thousands of microbial genomes shed light on interconnected biogeochemical processes in an aquifer system.</title>
        <authorList>
            <person name="Anantharaman K."/>
            <person name="Brown C.T."/>
            <person name="Hug L.A."/>
            <person name="Sharon I."/>
            <person name="Castelle C.J."/>
            <person name="Probst A.J."/>
            <person name="Thomas B.C."/>
            <person name="Singh A."/>
            <person name="Wilkins M.J."/>
            <person name="Karaoz U."/>
            <person name="Brodie E.L."/>
            <person name="Williams K.H."/>
            <person name="Hubbard S.S."/>
            <person name="Banfield J.F."/>
        </authorList>
    </citation>
    <scope>NUCLEOTIDE SEQUENCE [LARGE SCALE GENOMIC DNA]</scope>
</reference>
<evidence type="ECO:0000256" key="5">
    <source>
        <dbReference type="ARBA" id="ARBA00025453"/>
    </source>
</evidence>
<dbReference type="HAMAP" id="MF_00050">
    <property type="entry name" value="EF_Ts"/>
    <property type="match status" value="1"/>
</dbReference>
<keyword evidence="4 6" id="KW-0648">Protein biosynthesis</keyword>
<dbReference type="SUPFAM" id="SSF46934">
    <property type="entry name" value="UBA-like"/>
    <property type="match status" value="1"/>
</dbReference>
<sequence>MAEKISAAQVKLLREQTGAGMMDAKAALAETNGVVASAIELLRKKGVLKAGKKSDRITKQGLIHAYIHGEGRIGVLLEVNCETDFVARNEDFKGLVHDLALHIAASNPLYVSREEVPSVMVEKEKSIYLEQVQMNPPKADNIIEKIVEGKLEKFYEQICLLEQPFVKDSDVTVKELVTQKIATIGENIQVRRFTRYVLGE</sequence>
<dbReference type="InterPro" id="IPR001816">
    <property type="entry name" value="Transl_elong_EFTs/EF1B"/>
</dbReference>
<dbReference type="GO" id="GO:0005737">
    <property type="term" value="C:cytoplasm"/>
    <property type="evidence" value="ECO:0007669"/>
    <property type="project" value="UniProtKB-SubCell"/>
</dbReference>
<name>A0A1F5QA15_9BACT</name>
<comment type="similarity">
    <text evidence="1 6 7">Belongs to the EF-Ts family.</text>
</comment>
<evidence type="ECO:0000259" key="9">
    <source>
        <dbReference type="Pfam" id="PF00889"/>
    </source>
</evidence>
<dbReference type="InterPro" id="IPR018101">
    <property type="entry name" value="Transl_elong_Ts_CS"/>
</dbReference>
<evidence type="ECO:0000256" key="3">
    <source>
        <dbReference type="ARBA" id="ARBA00022768"/>
    </source>
</evidence>
<dbReference type="Gene3D" id="1.10.8.10">
    <property type="entry name" value="DNA helicase RuvA subunit, C-terminal domain"/>
    <property type="match status" value="1"/>
</dbReference>
<evidence type="ECO:0000256" key="7">
    <source>
        <dbReference type="RuleBase" id="RU000642"/>
    </source>
</evidence>
<evidence type="ECO:0000256" key="1">
    <source>
        <dbReference type="ARBA" id="ARBA00005532"/>
    </source>
</evidence>
<dbReference type="FunFam" id="1.10.8.10:FF:000001">
    <property type="entry name" value="Elongation factor Ts"/>
    <property type="match status" value="1"/>
</dbReference>
<gene>
    <name evidence="6" type="primary">tsf</name>
    <name evidence="10" type="ORF">A3J05_04120</name>
</gene>
<comment type="subcellular location">
    <subcellularLocation>
        <location evidence="6 8">Cytoplasm</location>
    </subcellularLocation>
</comment>
<dbReference type="PROSITE" id="PS01127">
    <property type="entry name" value="EF_TS_2"/>
    <property type="match status" value="1"/>
</dbReference>
<dbReference type="InterPro" id="IPR036402">
    <property type="entry name" value="EF-Ts_dimer_sf"/>
</dbReference>